<dbReference type="AlphaFoldDB" id="A0A6C0AEI9"/>
<proteinExistence type="predicted"/>
<sequence>MKYFKKFYKYAFLNKNEVFKFFYNDFEIKDLIKKLEKSVQISYKIFNDNSKEFFCV</sequence>
<evidence type="ECO:0000313" key="1">
    <source>
        <dbReference type="EMBL" id="QHS77921.1"/>
    </source>
</evidence>
<organism evidence="1">
    <name type="scientific">viral metagenome</name>
    <dbReference type="NCBI Taxonomy" id="1070528"/>
    <lineage>
        <taxon>unclassified sequences</taxon>
        <taxon>metagenomes</taxon>
        <taxon>organismal metagenomes</taxon>
    </lineage>
</organism>
<name>A0A6C0AEI9_9ZZZZ</name>
<reference evidence="1" key="1">
    <citation type="journal article" date="2020" name="Nature">
        <title>Giant virus diversity and host interactions through global metagenomics.</title>
        <authorList>
            <person name="Schulz F."/>
            <person name="Roux S."/>
            <person name="Paez-Espino D."/>
            <person name="Jungbluth S."/>
            <person name="Walsh D.A."/>
            <person name="Denef V.J."/>
            <person name="McMahon K.D."/>
            <person name="Konstantinidis K.T."/>
            <person name="Eloe-Fadrosh E.A."/>
            <person name="Kyrpides N.C."/>
            <person name="Woyke T."/>
        </authorList>
    </citation>
    <scope>NUCLEOTIDE SEQUENCE</scope>
    <source>
        <strain evidence="1">GVMAG-S-1021933-23</strain>
    </source>
</reference>
<dbReference type="EMBL" id="MN740593">
    <property type="protein sequence ID" value="QHS77921.1"/>
    <property type="molecule type" value="Genomic_DNA"/>
</dbReference>
<accession>A0A6C0AEI9</accession>
<protein>
    <submittedName>
        <fullName evidence="1">Uncharacterized protein</fullName>
    </submittedName>
</protein>